<dbReference type="AlphaFoldDB" id="A0A6G1K6M5"/>
<dbReference type="EMBL" id="MU005772">
    <property type="protein sequence ID" value="KAF2708112.1"/>
    <property type="molecule type" value="Genomic_DNA"/>
</dbReference>
<accession>A0A6G1K6M5</accession>
<protein>
    <submittedName>
        <fullName evidence="1">Uncharacterized protein</fullName>
    </submittedName>
</protein>
<organism evidence="1 2">
    <name type="scientific">Pleomassaria siparia CBS 279.74</name>
    <dbReference type="NCBI Taxonomy" id="1314801"/>
    <lineage>
        <taxon>Eukaryota</taxon>
        <taxon>Fungi</taxon>
        <taxon>Dikarya</taxon>
        <taxon>Ascomycota</taxon>
        <taxon>Pezizomycotina</taxon>
        <taxon>Dothideomycetes</taxon>
        <taxon>Pleosporomycetidae</taxon>
        <taxon>Pleosporales</taxon>
        <taxon>Pleomassariaceae</taxon>
        <taxon>Pleomassaria</taxon>
    </lineage>
</organism>
<evidence type="ECO:0000313" key="2">
    <source>
        <dbReference type="Proteomes" id="UP000799428"/>
    </source>
</evidence>
<keyword evidence="2" id="KW-1185">Reference proteome</keyword>
<proteinExistence type="predicted"/>
<name>A0A6G1K6M5_9PLEO</name>
<reference evidence="1" key="1">
    <citation type="journal article" date="2020" name="Stud. Mycol.">
        <title>101 Dothideomycetes genomes: a test case for predicting lifestyles and emergence of pathogens.</title>
        <authorList>
            <person name="Haridas S."/>
            <person name="Albert R."/>
            <person name="Binder M."/>
            <person name="Bloem J."/>
            <person name="Labutti K."/>
            <person name="Salamov A."/>
            <person name="Andreopoulos B."/>
            <person name="Baker S."/>
            <person name="Barry K."/>
            <person name="Bills G."/>
            <person name="Bluhm B."/>
            <person name="Cannon C."/>
            <person name="Castanera R."/>
            <person name="Culley D."/>
            <person name="Daum C."/>
            <person name="Ezra D."/>
            <person name="Gonzalez J."/>
            <person name="Henrissat B."/>
            <person name="Kuo A."/>
            <person name="Liang C."/>
            <person name="Lipzen A."/>
            <person name="Lutzoni F."/>
            <person name="Magnuson J."/>
            <person name="Mondo S."/>
            <person name="Nolan M."/>
            <person name="Ohm R."/>
            <person name="Pangilinan J."/>
            <person name="Park H.-J."/>
            <person name="Ramirez L."/>
            <person name="Alfaro M."/>
            <person name="Sun H."/>
            <person name="Tritt A."/>
            <person name="Yoshinaga Y."/>
            <person name="Zwiers L.-H."/>
            <person name="Turgeon B."/>
            <person name="Goodwin S."/>
            <person name="Spatafora J."/>
            <person name="Crous P."/>
            <person name="Grigoriev I."/>
        </authorList>
    </citation>
    <scope>NUCLEOTIDE SEQUENCE</scope>
    <source>
        <strain evidence="1">CBS 279.74</strain>
    </source>
</reference>
<evidence type="ECO:0000313" key="1">
    <source>
        <dbReference type="EMBL" id="KAF2708112.1"/>
    </source>
</evidence>
<dbReference type="Proteomes" id="UP000799428">
    <property type="component" value="Unassembled WGS sequence"/>
</dbReference>
<sequence length="134" mass="14935">MILSPVAFVIAPLAEYASLTYPQYHNPPVSDNSPPQTPSLFDHGIVFLPDSMLSTAPFNGAALIPGVFQNRFMRPSSIVAYRTEDCVPPLFRVKIKKHEKAAGEKEKTETYLLAVSPVSQWTPSTQNHHPIYRI</sequence>
<gene>
    <name evidence="1" type="ORF">K504DRAFT_503300</name>
</gene>